<keyword evidence="6" id="KW-0653">Protein transport</keyword>
<dbReference type="PANTHER" id="PTHR22601">
    <property type="entry name" value="ISP4 LIKE PROTEIN"/>
    <property type="match status" value="1"/>
</dbReference>
<evidence type="ECO:0000256" key="2">
    <source>
        <dbReference type="ARBA" id="ARBA00008807"/>
    </source>
</evidence>
<keyword evidence="3" id="KW-0813">Transport</keyword>
<feature type="transmembrane region" description="Helical" evidence="10">
    <location>
        <begin position="281"/>
        <end position="302"/>
    </location>
</feature>
<feature type="transmembrane region" description="Helical" evidence="10">
    <location>
        <begin position="392"/>
        <end position="413"/>
    </location>
</feature>
<reference evidence="11" key="1">
    <citation type="submission" date="2022-07" db="EMBL/GenBank/DDBJ databases">
        <title>Fungi with potential for degradation of polypropylene.</title>
        <authorList>
            <person name="Gostincar C."/>
        </authorList>
    </citation>
    <scope>NUCLEOTIDE SEQUENCE</scope>
    <source>
        <strain evidence="11">EXF-13308</strain>
    </source>
</reference>
<organism evidence="11 12">
    <name type="scientific">Pleurostoma richardsiae</name>
    <dbReference type="NCBI Taxonomy" id="41990"/>
    <lineage>
        <taxon>Eukaryota</taxon>
        <taxon>Fungi</taxon>
        <taxon>Dikarya</taxon>
        <taxon>Ascomycota</taxon>
        <taxon>Pezizomycotina</taxon>
        <taxon>Sordariomycetes</taxon>
        <taxon>Sordariomycetidae</taxon>
        <taxon>Calosphaeriales</taxon>
        <taxon>Pleurostomataceae</taxon>
        <taxon>Pleurostoma</taxon>
    </lineage>
</organism>
<dbReference type="EMBL" id="JANBVO010000019">
    <property type="protein sequence ID" value="KAJ9143372.1"/>
    <property type="molecule type" value="Genomic_DNA"/>
</dbReference>
<feature type="compositionally biased region" description="Low complexity" evidence="9">
    <location>
        <begin position="9"/>
        <end position="20"/>
    </location>
</feature>
<sequence length="763" mass="85142">MDEDEDMTSSDSLLGRSSSGTAGELESFIDKKLQSRLDYDKAAPVHEDVNARNTRLESYPIPLVAHTVDLHNDDTEPLLTFRFWVLSTIWVVVGCTISSVYYFKPYSVRLTGYVVQLCSWAMGARMARHLPNRQVKLFGLYWNPNPGPWNAKEHALVVVAYWGSSYTAYGLGPLSAMELYYNKRMSAIWAIAFLMTSQLMGYGIAGLYRNVLVRPPRMYYPGVLPNVALFNAMHKNPSTTSKSLYRFFCLVTLVAFVYQWLPSLIWPMLGSLPLLCYIGRGFWKTFVLGSGTYGFGLLDLSFDWNYISFFSPLYTPLWANANRFAGAIFACWILYPMVYFSGSSATAFAPMSSGTWDNTGAKYNISAILTTKHELDQKALIMYSMPRWSFSYAMHFFWGFASTSAVLTYALLFHGRSAWKAIRSSSDSSYNDPYLKLTSHLPRVPRSWYVALCLSCLLLSVVQLYAGEMQLPWWGLLLMIGISALFTLPSGILFALANIQIGMDYLSEILAGALFPGKPIAVLTSTVYGRQVLEQCLNLVSDLKFGFYMKIPERALFLAQVYGTVLGPLVNWACMRIIIDTQGGAAGLTEASSGAAGGWNALKTKNFYSLSVIWGVLGPRVLFSSALGYSWLCYGFVVGPLAVLLLWLVHQVKPRWEIDQLLNPAVVFSGAALFPIYPTVNLGSSMVAAVASMGYARRWHSQWFHRYNYLLGAGLDCGAQMVQILVVLLVHLAGVAMPHWWGNDADAVDRCFPPEDLPPNVLN</sequence>
<comment type="subcellular location">
    <subcellularLocation>
        <location evidence="1">Membrane</location>
        <topology evidence="1">Multi-pass membrane protein</topology>
    </subcellularLocation>
</comment>
<dbReference type="Proteomes" id="UP001174694">
    <property type="component" value="Unassembled WGS sequence"/>
</dbReference>
<dbReference type="InterPro" id="IPR004813">
    <property type="entry name" value="OPT"/>
</dbReference>
<feature type="transmembrane region" description="Helical" evidence="10">
    <location>
        <begin position="473"/>
        <end position="497"/>
    </location>
</feature>
<feature type="transmembrane region" description="Helical" evidence="10">
    <location>
        <begin position="448"/>
        <end position="467"/>
    </location>
</feature>
<evidence type="ECO:0000256" key="10">
    <source>
        <dbReference type="SAM" id="Phobius"/>
    </source>
</evidence>
<accession>A0AA38RD65</accession>
<feature type="transmembrane region" description="Helical" evidence="10">
    <location>
        <begin position="243"/>
        <end position="261"/>
    </location>
</feature>
<feature type="transmembrane region" description="Helical" evidence="10">
    <location>
        <begin position="629"/>
        <end position="649"/>
    </location>
</feature>
<keyword evidence="7 10" id="KW-1133">Transmembrane helix</keyword>
<evidence type="ECO:0000313" key="12">
    <source>
        <dbReference type="Proteomes" id="UP001174694"/>
    </source>
</evidence>
<evidence type="ECO:0000256" key="9">
    <source>
        <dbReference type="SAM" id="MobiDB-lite"/>
    </source>
</evidence>
<dbReference type="GO" id="GO:0016020">
    <property type="term" value="C:membrane"/>
    <property type="evidence" value="ECO:0007669"/>
    <property type="project" value="UniProtKB-SubCell"/>
</dbReference>
<evidence type="ECO:0000313" key="11">
    <source>
        <dbReference type="EMBL" id="KAJ9143372.1"/>
    </source>
</evidence>
<feature type="transmembrane region" description="Helical" evidence="10">
    <location>
        <begin position="709"/>
        <end position="730"/>
    </location>
</feature>
<feature type="region of interest" description="Disordered" evidence="9">
    <location>
        <begin position="1"/>
        <end position="21"/>
    </location>
</feature>
<keyword evidence="12" id="KW-1185">Reference proteome</keyword>
<proteinExistence type="inferred from homology"/>
<keyword evidence="4 10" id="KW-0812">Transmembrane</keyword>
<dbReference type="GO" id="GO:0035673">
    <property type="term" value="F:oligopeptide transmembrane transporter activity"/>
    <property type="evidence" value="ECO:0007669"/>
    <property type="project" value="InterPro"/>
</dbReference>
<feature type="transmembrane region" description="Helical" evidence="10">
    <location>
        <begin position="661"/>
        <end position="677"/>
    </location>
</feature>
<dbReference type="NCBIfam" id="TIGR00728">
    <property type="entry name" value="OPT_sfam"/>
    <property type="match status" value="1"/>
</dbReference>
<name>A0AA38RD65_9PEZI</name>
<comment type="similarity">
    <text evidence="2">Belongs to the oligopeptide OPT transporter family.</text>
</comment>
<dbReference type="InterPro" id="IPR004648">
    <property type="entry name" value="Oligpept_transpt"/>
</dbReference>
<feature type="transmembrane region" description="Helical" evidence="10">
    <location>
        <begin position="323"/>
        <end position="342"/>
    </location>
</feature>
<feature type="transmembrane region" description="Helical" evidence="10">
    <location>
        <begin position="83"/>
        <end position="103"/>
    </location>
</feature>
<evidence type="ECO:0000256" key="3">
    <source>
        <dbReference type="ARBA" id="ARBA00022448"/>
    </source>
</evidence>
<evidence type="ECO:0000256" key="8">
    <source>
        <dbReference type="ARBA" id="ARBA00023136"/>
    </source>
</evidence>
<keyword evidence="8 10" id="KW-0472">Membrane</keyword>
<evidence type="ECO:0000256" key="4">
    <source>
        <dbReference type="ARBA" id="ARBA00022692"/>
    </source>
</evidence>
<comment type="caution">
    <text evidence="11">The sequence shown here is derived from an EMBL/GenBank/DDBJ whole genome shotgun (WGS) entry which is preliminary data.</text>
</comment>
<dbReference type="GO" id="GO:0015031">
    <property type="term" value="P:protein transport"/>
    <property type="evidence" value="ECO:0007669"/>
    <property type="project" value="UniProtKB-KW"/>
</dbReference>
<evidence type="ECO:0000256" key="7">
    <source>
        <dbReference type="ARBA" id="ARBA00022989"/>
    </source>
</evidence>
<dbReference type="AlphaFoldDB" id="A0AA38RD65"/>
<protein>
    <submittedName>
        <fullName evidence="11">OPT superfamily oligopeptide transporter</fullName>
    </submittedName>
</protein>
<dbReference type="Pfam" id="PF03169">
    <property type="entry name" value="OPT"/>
    <property type="match status" value="1"/>
</dbReference>
<evidence type="ECO:0000256" key="5">
    <source>
        <dbReference type="ARBA" id="ARBA00022856"/>
    </source>
</evidence>
<feature type="transmembrane region" description="Helical" evidence="10">
    <location>
        <begin position="187"/>
        <end position="208"/>
    </location>
</feature>
<gene>
    <name evidence="11" type="ORF">NKR23_g6595</name>
</gene>
<evidence type="ECO:0000256" key="6">
    <source>
        <dbReference type="ARBA" id="ARBA00022927"/>
    </source>
</evidence>
<keyword evidence="5" id="KW-0571">Peptide transport</keyword>
<evidence type="ECO:0000256" key="1">
    <source>
        <dbReference type="ARBA" id="ARBA00004141"/>
    </source>
</evidence>